<accession>A0A1A0VFJ1</accession>
<dbReference type="SUPFAM" id="SSF51735">
    <property type="entry name" value="NAD(P)-binding Rossmann-fold domains"/>
    <property type="match status" value="1"/>
</dbReference>
<dbReference type="PANTHER" id="PTHR43162">
    <property type="match status" value="1"/>
</dbReference>
<dbReference type="Proteomes" id="UP000091914">
    <property type="component" value="Unassembled WGS sequence"/>
</dbReference>
<proteinExistence type="predicted"/>
<dbReference type="Pfam" id="PF13460">
    <property type="entry name" value="NAD_binding_10"/>
    <property type="match status" value="1"/>
</dbReference>
<gene>
    <name evidence="2" type="ORF">A5760_13745</name>
</gene>
<evidence type="ECO:0000313" key="2">
    <source>
        <dbReference type="EMBL" id="OBB82017.1"/>
    </source>
</evidence>
<dbReference type="RefSeq" id="WP_064882261.1">
    <property type="nucleotide sequence ID" value="NZ_LZSX01000073.1"/>
</dbReference>
<organism evidence="2 3">
    <name type="scientific">Mycobacterium colombiense</name>
    <dbReference type="NCBI Taxonomy" id="339268"/>
    <lineage>
        <taxon>Bacteria</taxon>
        <taxon>Bacillati</taxon>
        <taxon>Actinomycetota</taxon>
        <taxon>Actinomycetes</taxon>
        <taxon>Mycobacteriales</taxon>
        <taxon>Mycobacteriaceae</taxon>
        <taxon>Mycobacterium</taxon>
        <taxon>Mycobacterium avium complex (MAC)</taxon>
    </lineage>
</organism>
<protein>
    <submittedName>
        <fullName evidence="2">Hydroxylase</fullName>
    </submittedName>
</protein>
<feature type="domain" description="NAD(P)-binding" evidence="1">
    <location>
        <begin position="13"/>
        <end position="200"/>
    </location>
</feature>
<dbReference type="InterPro" id="IPR016040">
    <property type="entry name" value="NAD(P)-bd_dom"/>
</dbReference>
<dbReference type="InterPro" id="IPR036291">
    <property type="entry name" value="NAD(P)-bd_dom_sf"/>
</dbReference>
<comment type="caution">
    <text evidence="2">The sequence shown here is derived from an EMBL/GenBank/DDBJ whole genome shotgun (WGS) entry which is preliminary data.</text>
</comment>
<sequence>MGAPAYLITGAGGGTGGVSRQVVELLRQGGHQVRAMVHHDDARADQLRTIGAQVVVGDLTEPQDVVHAMAGVDRMFFSMSVSSDYLKATAVICAAAREYSGLEVLVNMSQMTVSQMTLTSKDESHQHRLHYLAEHVLNWSGVPVVHIRPTAFLDNPIFTWLAAPAVRQRNLLALPFGSGRTSPIATSDVARTVAAVLVDPTKRIGDIYELTGPVSLDIDGLAAEYTLGIGRPIQGTDIAHDLWVQEVLRPLGLPAHLEQHLATMALLHRAGRYDRATDDVETVTGQPASTVAHYIAEHPDLFS</sequence>
<dbReference type="Gene3D" id="3.40.50.720">
    <property type="entry name" value="NAD(P)-binding Rossmann-like Domain"/>
    <property type="match status" value="1"/>
</dbReference>
<name>A0A1A0VFJ1_9MYCO</name>
<evidence type="ECO:0000313" key="3">
    <source>
        <dbReference type="Proteomes" id="UP000091914"/>
    </source>
</evidence>
<dbReference type="OrthoDB" id="285016at2"/>
<evidence type="ECO:0000259" key="1">
    <source>
        <dbReference type="Pfam" id="PF13460"/>
    </source>
</evidence>
<dbReference type="AlphaFoldDB" id="A0A1A0VFJ1"/>
<dbReference type="Gene3D" id="3.90.25.10">
    <property type="entry name" value="UDP-galactose 4-epimerase, domain 1"/>
    <property type="match status" value="1"/>
</dbReference>
<dbReference type="InterPro" id="IPR051604">
    <property type="entry name" value="Ergot_Alk_Oxidoreductase"/>
</dbReference>
<reference evidence="2 3" key="1">
    <citation type="submission" date="2016-06" db="EMBL/GenBank/DDBJ databases">
        <authorList>
            <person name="Kjaerup R.B."/>
            <person name="Dalgaard T.S."/>
            <person name="Juul-Madsen H.R."/>
        </authorList>
    </citation>
    <scope>NUCLEOTIDE SEQUENCE [LARGE SCALE GENOMIC DNA]</scope>
    <source>
        <strain evidence="2 3">852002-51834_SCH5396731</strain>
    </source>
</reference>
<dbReference type="EMBL" id="LZSX01000073">
    <property type="protein sequence ID" value="OBB82017.1"/>
    <property type="molecule type" value="Genomic_DNA"/>
</dbReference>
<dbReference type="PANTHER" id="PTHR43162:SF1">
    <property type="entry name" value="PRESTALK A DIFFERENTIATION PROTEIN A"/>
    <property type="match status" value="1"/>
</dbReference>